<dbReference type="GO" id="GO:0020037">
    <property type="term" value="F:heme binding"/>
    <property type="evidence" value="ECO:0007669"/>
    <property type="project" value="InterPro"/>
</dbReference>
<dbReference type="SUPFAM" id="SSF48113">
    <property type="entry name" value="Heme-dependent peroxidases"/>
    <property type="match status" value="1"/>
</dbReference>
<dbReference type="GO" id="GO:0005506">
    <property type="term" value="F:iron ion binding"/>
    <property type="evidence" value="ECO:0007669"/>
    <property type="project" value="InterPro"/>
</dbReference>
<evidence type="ECO:0000256" key="1">
    <source>
        <dbReference type="ARBA" id="ARBA00001971"/>
    </source>
</evidence>
<comment type="subunit">
    <text evidence="3">Homotetramer.</text>
</comment>
<dbReference type="PANTHER" id="PTHR46206:SF1">
    <property type="entry name" value="P450, PUTATIVE (EUROFUNG)-RELATED"/>
    <property type="match status" value="1"/>
</dbReference>
<organism evidence="10 11">
    <name type="scientific">Piloderma croceum (strain F 1598)</name>
    <dbReference type="NCBI Taxonomy" id="765440"/>
    <lineage>
        <taxon>Eukaryota</taxon>
        <taxon>Fungi</taxon>
        <taxon>Dikarya</taxon>
        <taxon>Basidiomycota</taxon>
        <taxon>Agaricomycotina</taxon>
        <taxon>Agaricomycetes</taxon>
        <taxon>Agaricomycetidae</taxon>
        <taxon>Atheliales</taxon>
        <taxon>Atheliaceae</taxon>
        <taxon>Piloderma</taxon>
    </lineage>
</organism>
<dbReference type="GO" id="GO:0006979">
    <property type="term" value="P:response to oxidative stress"/>
    <property type="evidence" value="ECO:0007669"/>
    <property type="project" value="InterPro"/>
</dbReference>
<feature type="binding site" description="axial binding residue" evidence="9">
    <location>
        <position position="8"/>
    </location>
    <ligand>
        <name>heme b</name>
        <dbReference type="ChEBI" id="CHEBI:60344"/>
    </ligand>
    <ligandPart>
        <name>Fe</name>
        <dbReference type="ChEBI" id="CHEBI:18248"/>
    </ligandPart>
</feature>
<protein>
    <recommendedName>
        <fullName evidence="12">Cytochrome P450</fullName>
    </recommendedName>
</protein>
<dbReference type="SUPFAM" id="SSF48264">
    <property type="entry name" value="Cytochrome P450"/>
    <property type="match status" value="1"/>
</dbReference>
<keyword evidence="8" id="KW-0349">Heme</keyword>
<dbReference type="Pfam" id="PF00067">
    <property type="entry name" value="p450"/>
    <property type="match status" value="1"/>
</dbReference>
<keyword evidence="11" id="KW-1185">Reference proteome</keyword>
<dbReference type="PRINTS" id="PR00465">
    <property type="entry name" value="EP450IV"/>
</dbReference>
<dbReference type="InterPro" id="IPR002403">
    <property type="entry name" value="Cyt_P450_E_grp-IV"/>
</dbReference>
<evidence type="ECO:0000256" key="8">
    <source>
        <dbReference type="PIRSR" id="PIRSR602403-1"/>
    </source>
</evidence>
<dbReference type="PROSITE" id="PS50292">
    <property type="entry name" value="PEROXIDASE_3"/>
    <property type="match status" value="1"/>
</dbReference>
<evidence type="ECO:0000313" key="11">
    <source>
        <dbReference type="Proteomes" id="UP000054166"/>
    </source>
</evidence>
<keyword evidence="5" id="KW-0560">Oxidoreductase</keyword>
<dbReference type="GO" id="GO:0016705">
    <property type="term" value="F:oxidoreductase activity, acting on paired donors, with incorporation or reduction of molecular oxygen"/>
    <property type="evidence" value="ECO:0007669"/>
    <property type="project" value="InterPro"/>
</dbReference>
<proteinExistence type="inferred from homology"/>
<evidence type="ECO:0000313" key="10">
    <source>
        <dbReference type="EMBL" id="KIM74570.1"/>
    </source>
</evidence>
<dbReference type="InterPro" id="IPR019791">
    <property type="entry name" value="Haem_peroxidase_animal"/>
</dbReference>
<name>A0A0C3EPS2_PILCF</name>
<dbReference type="GO" id="GO:0004601">
    <property type="term" value="F:peroxidase activity"/>
    <property type="evidence" value="ECO:0007669"/>
    <property type="project" value="InterPro"/>
</dbReference>
<reference evidence="10 11" key="1">
    <citation type="submission" date="2014-04" db="EMBL/GenBank/DDBJ databases">
        <authorList>
            <consortium name="DOE Joint Genome Institute"/>
            <person name="Kuo A."/>
            <person name="Tarkka M."/>
            <person name="Buscot F."/>
            <person name="Kohler A."/>
            <person name="Nagy L.G."/>
            <person name="Floudas D."/>
            <person name="Copeland A."/>
            <person name="Barry K.W."/>
            <person name="Cichocki N."/>
            <person name="Veneault-Fourrey C."/>
            <person name="LaButti K."/>
            <person name="Lindquist E.A."/>
            <person name="Lipzen A."/>
            <person name="Lundell T."/>
            <person name="Morin E."/>
            <person name="Murat C."/>
            <person name="Sun H."/>
            <person name="Tunlid A."/>
            <person name="Henrissat B."/>
            <person name="Grigoriev I.V."/>
            <person name="Hibbett D.S."/>
            <person name="Martin F."/>
            <person name="Nordberg H.P."/>
            <person name="Cantor M.N."/>
            <person name="Hua S.X."/>
        </authorList>
    </citation>
    <scope>NUCLEOTIDE SEQUENCE [LARGE SCALE GENOMIC DNA]</scope>
    <source>
        <strain evidence="10 11">F 1598</strain>
    </source>
</reference>
<dbReference type="InterPro" id="IPR037120">
    <property type="entry name" value="Haem_peroxidase_sf_animal"/>
</dbReference>
<keyword evidence="6 8" id="KW-0408">Iron</keyword>
<dbReference type="PANTHER" id="PTHR46206">
    <property type="entry name" value="CYTOCHROME P450"/>
    <property type="match status" value="1"/>
</dbReference>
<dbReference type="InterPro" id="IPR036396">
    <property type="entry name" value="Cyt_P450_sf"/>
</dbReference>
<evidence type="ECO:0000256" key="4">
    <source>
        <dbReference type="ARBA" id="ARBA00022723"/>
    </source>
</evidence>
<dbReference type="InterPro" id="IPR010255">
    <property type="entry name" value="Haem_peroxidase_sf"/>
</dbReference>
<dbReference type="Proteomes" id="UP000054166">
    <property type="component" value="Unassembled WGS sequence"/>
</dbReference>
<comment type="cofactor">
    <cofactor evidence="1 8">
        <name>heme</name>
        <dbReference type="ChEBI" id="CHEBI:30413"/>
    </cofactor>
</comment>
<sequence length="739" mass="82430">MSVVYRFHEFIINQFPIKDEHNKTIEERDLFSTAFDSKMFLNIGADSILRGMLASDIPNFKSGVDEEYRSAGRYRGSPFDIVTWSIVHEREQGLPTFNTYFEGYAKQTPRPAVDVKIRKTFEDFSTDPETVAQLKRLYKTPNDVDFVVGVQLEEELFPGTTMPVSALIPSLFSLFGVGNSDRFSPGFAVMRCILAPKPSEHFPNARWFDPFWMKELDLQAHGTNLLWRMITENSGAKCIQKNPLFPFNAETNPVLCELTKPKSTIPWKIILGTVAALALGQAIISWLRKPKHTPPTTWGKFIIGCGQELQKDPKGFLVQQAQTYGYGKTFGLRLFGSLVYYICPNPADIGVMMNDELRASFHALAKATQLGAVVGRRNFAQELHASVIRRKLETERAQVLPAMADVVARTVNDWLDMNPLGDSDDISDSLKHLMAYVMSRVCLGRVGFDDRELIEAYIGLNSDSGTVFQVSNLLPSVIARIFSDIKVHKHYATIKKKILPVIRQRRKLQDTSTEKSADDFLGFFLDATDDDTRVAELVAGITIGGLINVSVGVTNGLYDIAAVPGLQTKIISGARPSEFVPDRTSTGQWDKLRSAVLETLRLSACVFGPVRKIIVNDFKLGSDPRVILPKGSGIAASLYLVHYDDKIYPNANEYIYNRFTGANDAVTGSTQYVTFGLPPHTCPGRFFAIQTVAIALNALLHKYDVQIGSALPLGDRYNYIVGEVVMPRKPLTLKVTRRS</sequence>
<dbReference type="EMBL" id="KN833059">
    <property type="protein sequence ID" value="KIM74570.1"/>
    <property type="molecule type" value="Genomic_DNA"/>
</dbReference>
<keyword evidence="7" id="KW-0503">Monooxygenase</keyword>
<evidence type="ECO:0000256" key="6">
    <source>
        <dbReference type="ARBA" id="ARBA00023004"/>
    </source>
</evidence>
<evidence type="ECO:0000256" key="5">
    <source>
        <dbReference type="ARBA" id="ARBA00023002"/>
    </source>
</evidence>
<evidence type="ECO:0000256" key="2">
    <source>
        <dbReference type="ARBA" id="ARBA00010617"/>
    </source>
</evidence>
<reference evidence="11" key="2">
    <citation type="submission" date="2015-01" db="EMBL/GenBank/DDBJ databases">
        <title>Evolutionary Origins and Diversification of the Mycorrhizal Mutualists.</title>
        <authorList>
            <consortium name="DOE Joint Genome Institute"/>
            <consortium name="Mycorrhizal Genomics Consortium"/>
            <person name="Kohler A."/>
            <person name="Kuo A."/>
            <person name="Nagy L.G."/>
            <person name="Floudas D."/>
            <person name="Copeland A."/>
            <person name="Barry K.W."/>
            <person name="Cichocki N."/>
            <person name="Veneault-Fourrey C."/>
            <person name="LaButti K."/>
            <person name="Lindquist E.A."/>
            <person name="Lipzen A."/>
            <person name="Lundell T."/>
            <person name="Morin E."/>
            <person name="Murat C."/>
            <person name="Riley R."/>
            <person name="Ohm R."/>
            <person name="Sun H."/>
            <person name="Tunlid A."/>
            <person name="Henrissat B."/>
            <person name="Grigoriev I.V."/>
            <person name="Hibbett D.S."/>
            <person name="Martin F."/>
        </authorList>
    </citation>
    <scope>NUCLEOTIDE SEQUENCE [LARGE SCALE GENOMIC DNA]</scope>
    <source>
        <strain evidence="11">F 1598</strain>
    </source>
</reference>
<evidence type="ECO:0000256" key="7">
    <source>
        <dbReference type="ARBA" id="ARBA00023033"/>
    </source>
</evidence>
<keyword evidence="4 8" id="KW-0479">Metal-binding</keyword>
<gene>
    <name evidence="10" type="ORF">PILCRDRAFT_828126</name>
</gene>
<dbReference type="InParanoid" id="A0A0C3EPS2"/>
<dbReference type="Gene3D" id="1.10.630.10">
    <property type="entry name" value="Cytochrome P450"/>
    <property type="match status" value="1"/>
</dbReference>
<evidence type="ECO:0000256" key="9">
    <source>
        <dbReference type="PIRSR" id="PIRSR619791-2"/>
    </source>
</evidence>
<comment type="similarity">
    <text evidence="2">Belongs to the cytochrome P450 family.</text>
</comment>
<dbReference type="GO" id="GO:0004497">
    <property type="term" value="F:monooxygenase activity"/>
    <property type="evidence" value="ECO:0007669"/>
    <property type="project" value="UniProtKB-KW"/>
</dbReference>
<dbReference type="HOGENOM" id="CLU_375567_0_0_1"/>
<evidence type="ECO:0008006" key="12">
    <source>
        <dbReference type="Google" id="ProtNLM"/>
    </source>
</evidence>
<dbReference type="OrthoDB" id="823504at2759"/>
<dbReference type="STRING" id="765440.A0A0C3EPS2"/>
<dbReference type="AlphaFoldDB" id="A0A0C3EPS2"/>
<evidence type="ECO:0000256" key="3">
    <source>
        <dbReference type="ARBA" id="ARBA00011881"/>
    </source>
</evidence>
<feature type="binding site" description="axial binding residue" evidence="8">
    <location>
        <position position="682"/>
    </location>
    <ligand>
        <name>heme</name>
        <dbReference type="ChEBI" id="CHEBI:30413"/>
    </ligand>
    <ligandPart>
        <name>Fe</name>
        <dbReference type="ChEBI" id="CHEBI:18248"/>
    </ligandPart>
</feature>
<dbReference type="Gene3D" id="1.10.640.10">
    <property type="entry name" value="Haem peroxidase domain superfamily, animal type"/>
    <property type="match status" value="1"/>
</dbReference>
<dbReference type="InterPro" id="IPR001128">
    <property type="entry name" value="Cyt_P450"/>
</dbReference>
<dbReference type="Pfam" id="PF03098">
    <property type="entry name" value="An_peroxidase"/>
    <property type="match status" value="1"/>
</dbReference>
<accession>A0A0C3EPS2</accession>